<reference evidence="2 3" key="1">
    <citation type="submission" date="2021-02" db="EMBL/GenBank/DDBJ databases">
        <authorList>
            <person name="Ra J.-S."/>
        </authorList>
    </citation>
    <scope>NUCLEOTIDE SEQUENCE [LARGE SCALE GENOMIC DNA]</scope>
    <source>
        <strain evidence="2 3">MMS20-R1-14</strain>
    </source>
</reference>
<dbReference type="SUPFAM" id="SSF53474">
    <property type="entry name" value="alpha/beta-Hydrolases"/>
    <property type="match status" value="1"/>
</dbReference>
<name>A0ABS2IP14_9ACTN</name>
<evidence type="ECO:0000313" key="2">
    <source>
        <dbReference type="EMBL" id="MBM7076085.1"/>
    </source>
</evidence>
<dbReference type="InterPro" id="IPR029058">
    <property type="entry name" value="AB_hydrolase_fold"/>
</dbReference>
<organism evidence="2 3">
    <name type="scientific">Micromonospora humida</name>
    <dbReference type="NCBI Taxonomy" id="2809018"/>
    <lineage>
        <taxon>Bacteria</taxon>
        <taxon>Bacillati</taxon>
        <taxon>Actinomycetota</taxon>
        <taxon>Actinomycetes</taxon>
        <taxon>Micromonosporales</taxon>
        <taxon>Micromonosporaceae</taxon>
        <taxon>Micromonospora</taxon>
    </lineage>
</organism>
<proteinExistence type="predicted"/>
<dbReference type="GO" id="GO:0016787">
    <property type="term" value="F:hydrolase activity"/>
    <property type="evidence" value="ECO:0007669"/>
    <property type="project" value="UniProtKB-KW"/>
</dbReference>
<evidence type="ECO:0000313" key="3">
    <source>
        <dbReference type="Proteomes" id="UP001518872"/>
    </source>
</evidence>
<dbReference type="Pfam" id="PF00561">
    <property type="entry name" value="Abhydrolase_1"/>
    <property type="match status" value="1"/>
</dbReference>
<dbReference type="PANTHER" id="PTHR43433">
    <property type="entry name" value="HYDROLASE, ALPHA/BETA FOLD FAMILY PROTEIN"/>
    <property type="match status" value="1"/>
</dbReference>
<keyword evidence="2" id="KW-0378">Hydrolase</keyword>
<dbReference type="InterPro" id="IPR050471">
    <property type="entry name" value="AB_hydrolase"/>
</dbReference>
<accession>A0ABS2IP14</accession>
<protein>
    <submittedName>
        <fullName evidence="2">Alpha/beta hydrolase</fullName>
    </submittedName>
</protein>
<keyword evidence="3" id="KW-1185">Reference proteome</keyword>
<evidence type="ECO:0000259" key="1">
    <source>
        <dbReference type="Pfam" id="PF00561"/>
    </source>
</evidence>
<dbReference type="RefSeq" id="WP_204924109.1">
    <property type="nucleotide sequence ID" value="NZ_JAFEUC010000002.1"/>
</dbReference>
<comment type="caution">
    <text evidence="2">The sequence shown here is derived from an EMBL/GenBank/DDBJ whole genome shotgun (WGS) entry which is preliminary data.</text>
</comment>
<dbReference type="Gene3D" id="3.40.50.1820">
    <property type="entry name" value="alpha/beta hydrolase"/>
    <property type="match status" value="1"/>
</dbReference>
<gene>
    <name evidence="2" type="ORF">JQX11_06960</name>
</gene>
<dbReference type="EMBL" id="JAFEUC010000002">
    <property type="protein sequence ID" value="MBM7076085.1"/>
    <property type="molecule type" value="Genomic_DNA"/>
</dbReference>
<dbReference type="PANTHER" id="PTHR43433:SF5">
    <property type="entry name" value="AB HYDROLASE-1 DOMAIN-CONTAINING PROTEIN"/>
    <property type="match status" value="1"/>
</dbReference>
<dbReference type="Proteomes" id="UP001518872">
    <property type="component" value="Unassembled WGS sequence"/>
</dbReference>
<feature type="domain" description="AB hydrolase-1" evidence="1">
    <location>
        <begin position="24"/>
        <end position="125"/>
    </location>
</feature>
<sequence>MSEIGRTLRVPDANLYYQICGSGPVLLILQGGDGDADRAAGLVAQLAEAYTVVTYDRRGLSRSVIDPDDGRPVPVETHADDVHRLLAEVTSEPAVVFGSSIGGLTGLHLATRHPEQVRVLVTHEPPILDLLADDLCRTVNAGLDEAEELHRGAGGLPALLRLGALNGVDFRRLATEPGVAMPPPPDERRTANIEFFLSRDLPAFREYRLDMDDLDAMKTGPTRVVPAAGQDSRGVWGYVAAERLAAHLGVATSEFPGGHAGLTTHPRAFAARLREVLSSFGV</sequence>
<dbReference type="InterPro" id="IPR000073">
    <property type="entry name" value="AB_hydrolase_1"/>
</dbReference>